<dbReference type="PROSITE" id="PS52015">
    <property type="entry name" value="TONB_CTD"/>
    <property type="match status" value="1"/>
</dbReference>
<dbReference type="GO" id="GO:0015031">
    <property type="term" value="P:protein transport"/>
    <property type="evidence" value="ECO:0007669"/>
    <property type="project" value="UniProtKB-KW"/>
</dbReference>
<dbReference type="GO" id="GO:0005886">
    <property type="term" value="C:plasma membrane"/>
    <property type="evidence" value="ECO:0007669"/>
    <property type="project" value="UniProtKB-SubCell"/>
</dbReference>
<evidence type="ECO:0000256" key="8">
    <source>
        <dbReference type="ARBA" id="ARBA00022989"/>
    </source>
</evidence>
<keyword evidence="7" id="KW-0653">Protein transport</keyword>
<feature type="compositionally biased region" description="Low complexity" evidence="10">
    <location>
        <begin position="178"/>
        <end position="189"/>
    </location>
</feature>
<evidence type="ECO:0000256" key="5">
    <source>
        <dbReference type="ARBA" id="ARBA00022519"/>
    </source>
</evidence>
<gene>
    <name evidence="13" type="ORF">IAA31_03160</name>
</gene>
<dbReference type="InterPro" id="IPR051045">
    <property type="entry name" value="TonB-dependent_transducer"/>
</dbReference>
<feature type="compositionally biased region" description="Polar residues" evidence="10">
    <location>
        <begin position="52"/>
        <end position="76"/>
    </location>
</feature>
<evidence type="ECO:0000256" key="2">
    <source>
        <dbReference type="ARBA" id="ARBA00006555"/>
    </source>
</evidence>
<evidence type="ECO:0000256" key="6">
    <source>
        <dbReference type="ARBA" id="ARBA00022692"/>
    </source>
</evidence>
<keyword evidence="9 11" id="KW-0472">Membrane</keyword>
<dbReference type="Gene3D" id="3.30.1150.10">
    <property type="match status" value="1"/>
</dbReference>
<evidence type="ECO:0000256" key="11">
    <source>
        <dbReference type="SAM" id="Phobius"/>
    </source>
</evidence>
<dbReference type="PANTHER" id="PTHR33446">
    <property type="entry name" value="PROTEIN TONB-RELATED"/>
    <property type="match status" value="1"/>
</dbReference>
<sequence>MHSPDLISRTVAACALLLTLLLLGLWEPQRFTPLVSEPYHSLNLHIVPLSAPTKSVPATNTKVPPANPSANTSAHQKPSALQKPQTKPALELSPKANSNVAPVAVHKLKEKTKPSLPKTPAPKPKAVQDNDKSTPRQTKATPRPRLETTSYLPSDATLAGSAGKKPKEELQSGGQTMSASQAKAQEGQQAKEAQARQFISAEIVSFIKQATVYPRQALRRKIQGTVMLEFTVKNGIIVNCKVAQSAGSPLLDRAALQLGQELIGFDSKQQAFSLTLRVPIRYALR</sequence>
<accession>A0A9E2KN14</accession>
<comment type="subcellular location">
    <subcellularLocation>
        <location evidence="1">Cell inner membrane</location>
        <topology evidence="1">Single-pass membrane protein</topology>
        <orientation evidence="1">Periplasmic side</orientation>
    </subcellularLocation>
</comment>
<dbReference type="Proteomes" id="UP000824150">
    <property type="component" value="Unassembled WGS sequence"/>
</dbReference>
<protein>
    <submittedName>
        <fullName evidence="13">TonB family protein</fullName>
    </submittedName>
</protein>
<evidence type="ECO:0000256" key="7">
    <source>
        <dbReference type="ARBA" id="ARBA00022927"/>
    </source>
</evidence>
<dbReference type="EMBL" id="JAHLFG010000035">
    <property type="protein sequence ID" value="MBU3826471.1"/>
    <property type="molecule type" value="Genomic_DNA"/>
</dbReference>
<name>A0A9E2KN14_9GAMM</name>
<dbReference type="GO" id="GO:0055085">
    <property type="term" value="P:transmembrane transport"/>
    <property type="evidence" value="ECO:0007669"/>
    <property type="project" value="InterPro"/>
</dbReference>
<feature type="transmembrane region" description="Helical" evidence="11">
    <location>
        <begin position="6"/>
        <end position="26"/>
    </location>
</feature>
<evidence type="ECO:0000313" key="13">
    <source>
        <dbReference type="EMBL" id="MBU3826471.1"/>
    </source>
</evidence>
<dbReference type="NCBIfam" id="TIGR01352">
    <property type="entry name" value="tonB_Cterm"/>
    <property type="match status" value="1"/>
</dbReference>
<evidence type="ECO:0000256" key="9">
    <source>
        <dbReference type="ARBA" id="ARBA00023136"/>
    </source>
</evidence>
<feature type="domain" description="TonB C-terminal" evidence="12">
    <location>
        <begin position="198"/>
        <end position="285"/>
    </location>
</feature>
<keyword evidence="3" id="KW-0813">Transport</keyword>
<dbReference type="InterPro" id="IPR006260">
    <property type="entry name" value="TonB/TolA_C"/>
</dbReference>
<reference evidence="13" key="2">
    <citation type="submission" date="2021-04" db="EMBL/GenBank/DDBJ databases">
        <authorList>
            <person name="Gilroy R."/>
        </authorList>
    </citation>
    <scope>NUCLEOTIDE SEQUENCE</scope>
    <source>
        <strain evidence="13">687</strain>
    </source>
</reference>
<evidence type="ECO:0000259" key="12">
    <source>
        <dbReference type="PROSITE" id="PS52015"/>
    </source>
</evidence>
<reference evidence="13" key="1">
    <citation type="journal article" date="2021" name="PeerJ">
        <title>Extensive microbial diversity within the chicken gut microbiome revealed by metagenomics and culture.</title>
        <authorList>
            <person name="Gilroy R."/>
            <person name="Ravi A."/>
            <person name="Getino M."/>
            <person name="Pursley I."/>
            <person name="Horton D.L."/>
            <person name="Alikhan N.F."/>
            <person name="Baker D."/>
            <person name="Gharbi K."/>
            <person name="Hall N."/>
            <person name="Watson M."/>
            <person name="Adriaenssens E.M."/>
            <person name="Foster-Nyarko E."/>
            <person name="Jarju S."/>
            <person name="Secka A."/>
            <person name="Antonio M."/>
            <person name="Oren A."/>
            <person name="Chaudhuri R.R."/>
            <person name="La Ragione R."/>
            <person name="Hildebrand F."/>
            <person name="Pallen M.J."/>
        </authorList>
    </citation>
    <scope>NUCLEOTIDE SEQUENCE</scope>
    <source>
        <strain evidence="13">687</strain>
    </source>
</reference>
<keyword evidence="6 11" id="KW-0812">Transmembrane</keyword>
<evidence type="ECO:0000256" key="1">
    <source>
        <dbReference type="ARBA" id="ARBA00004383"/>
    </source>
</evidence>
<evidence type="ECO:0000313" key="14">
    <source>
        <dbReference type="Proteomes" id="UP000824150"/>
    </source>
</evidence>
<keyword evidence="4" id="KW-1003">Cell membrane</keyword>
<evidence type="ECO:0000256" key="10">
    <source>
        <dbReference type="SAM" id="MobiDB-lite"/>
    </source>
</evidence>
<proteinExistence type="inferred from homology"/>
<dbReference type="AlphaFoldDB" id="A0A9E2KN14"/>
<evidence type="ECO:0000256" key="3">
    <source>
        <dbReference type="ARBA" id="ARBA00022448"/>
    </source>
</evidence>
<dbReference type="InterPro" id="IPR037682">
    <property type="entry name" value="TonB_C"/>
</dbReference>
<keyword evidence="8 11" id="KW-1133">Transmembrane helix</keyword>
<feature type="region of interest" description="Disordered" evidence="10">
    <location>
        <begin position="52"/>
        <end position="189"/>
    </location>
</feature>
<dbReference type="Pfam" id="PF03544">
    <property type="entry name" value="TonB_C"/>
    <property type="match status" value="1"/>
</dbReference>
<dbReference type="SUPFAM" id="SSF74653">
    <property type="entry name" value="TolA/TonB C-terminal domain"/>
    <property type="match status" value="1"/>
</dbReference>
<keyword evidence="5" id="KW-0997">Cell inner membrane</keyword>
<evidence type="ECO:0000256" key="4">
    <source>
        <dbReference type="ARBA" id="ARBA00022475"/>
    </source>
</evidence>
<comment type="similarity">
    <text evidence="2">Belongs to the TonB family.</text>
</comment>
<organism evidence="13 14">
    <name type="scientific">Candidatus Anaerobiospirillum merdipullorum</name>
    <dbReference type="NCBI Taxonomy" id="2838450"/>
    <lineage>
        <taxon>Bacteria</taxon>
        <taxon>Pseudomonadati</taxon>
        <taxon>Pseudomonadota</taxon>
        <taxon>Gammaproteobacteria</taxon>
        <taxon>Aeromonadales</taxon>
        <taxon>Succinivibrionaceae</taxon>
        <taxon>Anaerobiospirillum</taxon>
    </lineage>
</organism>
<comment type="caution">
    <text evidence="13">The sequence shown here is derived from an EMBL/GenBank/DDBJ whole genome shotgun (WGS) entry which is preliminary data.</text>
</comment>